<comment type="similarity">
    <text evidence="3">Belongs to the HAD-like hydrolase superfamily. CbbY/CbbZ/Gph/YieH family.</text>
</comment>
<name>A0AAX2A917_9BACT</name>
<dbReference type="SFLD" id="SFLDS00003">
    <property type="entry name" value="Haloacid_Dehalogenase"/>
    <property type="match status" value="1"/>
</dbReference>
<dbReference type="InterPro" id="IPR050155">
    <property type="entry name" value="HAD-like_hydrolase_sf"/>
</dbReference>
<evidence type="ECO:0000313" key="5">
    <source>
        <dbReference type="EMBL" id="RXK09838.1"/>
    </source>
</evidence>
<dbReference type="PANTHER" id="PTHR43434:SF1">
    <property type="entry name" value="PHOSPHOGLYCOLATE PHOSPHATASE"/>
    <property type="match status" value="1"/>
</dbReference>
<dbReference type="PANTHER" id="PTHR43434">
    <property type="entry name" value="PHOSPHOGLYCOLATE PHOSPHATASE"/>
    <property type="match status" value="1"/>
</dbReference>
<dbReference type="InterPro" id="IPR023214">
    <property type="entry name" value="HAD_sf"/>
</dbReference>
<evidence type="ECO:0000313" key="6">
    <source>
        <dbReference type="Proteomes" id="UP000289193"/>
    </source>
</evidence>
<accession>A0AAX2A917</accession>
<keyword evidence="5" id="KW-0378">Hydrolase</keyword>
<dbReference type="InterPro" id="IPR041492">
    <property type="entry name" value="HAD_2"/>
</dbReference>
<comment type="pathway">
    <text evidence="2">Organic acid metabolism; glycolate biosynthesis; glycolate from 2-phosphoglycolate: step 1/1.</text>
</comment>
<dbReference type="Pfam" id="PF13419">
    <property type="entry name" value="HAD_2"/>
    <property type="match status" value="1"/>
</dbReference>
<evidence type="ECO:0000256" key="1">
    <source>
        <dbReference type="ARBA" id="ARBA00000830"/>
    </source>
</evidence>
<dbReference type="Gene3D" id="3.40.50.1000">
    <property type="entry name" value="HAD superfamily/HAD-like"/>
    <property type="match status" value="1"/>
</dbReference>
<comment type="catalytic activity">
    <reaction evidence="1">
        <text>2-phosphoglycolate + H2O = glycolate + phosphate</text>
        <dbReference type="Rhea" id="RHEA:14369"/>
        <dbReference type="ChEBI" id="CHEBI:15377"/>
        <dbReference type="ChEBI" id="CHEBI:29805"/>
        <dbReference type="ChEBI" id="CHEBI:43474"/>
        <dbReference type="ChEBI" id="CHEBI:58033"/>
        <dbReference type="EC" id="3.1.3.18"/>
    </reaction>
</comment>
<dbReference type="Proteomes" id="UP000289193">
    <property type="component" value="Unassembled WGS sequence"/>
</dbReference>
<sequence>MTLKNNGFIFDLDGTLIDSLTDIALCSNIVLKEFNLPIHEITEYKYFVGGGAEVLVNNAIPKDSSNEMAIEVLKRFKQVYDSEFHYNTKPYEGIYDLLDLLHENEIKVAILSNKPHEFTIKYVNEFFPKYTNILEVHGSKDDVPKKPHPHAALEIAKALELTCENIYFVGDSDVDMKTAKNSNMKAVGVSWGFRGTKELIENGADHIVKTPLDIFELIKKS</sequence>
<dbReference type="GO" id="GO:0008967">
    <property type="term" value="F:phosphoglycolate phosphatase activity"/>
    <property type="evidence" value="ECO:0007669"/>
    <property type="project" value="UniProtKB-EC"/>
</dbReference>
<dbReference type="InterPro" id="IPR023198">
    <property type="entry name" value="PGP-like_dom2"/>
</dbReference>
<dbReference type="GO" id="GO:0005829">
    <property type="term" value="C:cytosol"/>
    <property type="evidence" value="ECO:0007669"/>
    <property type="project" value="TreeGrafter"/>
</dbReference>
<dbReference type="SFLD" id="SFLDG01129">
    <property type="entry name" value="C1.5:_HAD__Beta-PGM__Phosphata"/>
    <property type="match status" value="1"/>
</dbReference>
<dbReference type="EC" id="3.1.3.18" evidence="4"/>
<dbReference type="InterPro" id="IPR036412">
    <property type="entry name" value="HAD-like_sf"/>
</dbReference>
<evidence type="ECO:0000256" key="2">
    <source>
        <dbReference type="ARBA" id="ARBA00004818"/>
    </source>
</evidence>
<dbReference type="GO" id="GO:0006281">
    <property type="term" value="P:DNA repair"/>
    <property type="evidence" value="ECO:0007669"/>
    <property type="project" value="TreeGrafter"/>
</dbReference>
<dbReference type="InterPro" id="IPR006439">
    <property type="entry name" value="HAD-SF_hydro_IA"/>
</dbReference>
<comment type="caution">
    <text evidence="5">The sequence shown here is derived from an EMBL/GenBank/DDBJ whole genome shotgun (WGS) entry which is preliminary data.</text>
</comment>
<dbReference type="EMBL" id="PDKM01000004">
    <property type="protein sequence ID" value="RXK09838.1"/>
    <property type="molecule type" value="Genomic_DNA"/>
</dbReference>
<protein>
    <recommendedName>
        <fullName evidence="4">phosphoglycolate phosphatase</fullName>
        <ecNumber evidence="4">3.1.3.18</ecNumber>
    </recommendedName>
</protein>
<proteinExistence type="inferred from homology"/>
<evidence type="ECO:0000256" key="3">
    <source>
        <dbReference type="ARBA" id="ARBA00006171"/>
    </source>
</evidence>
<reference evidence="5 6" key="1">
    <citation type="submission" date="2017-10" db="EMBL/GenBank/DDBJ databases">
        <title>Genomics of the genus Arcobacter.</title>
        <authorList>
            <person name="Perez-Cataluna A."/>
            <person name="Figueras M.J."/>
        </authorList>
    </citation>
    <scope>NUCLEOTIDE SEQUENCE [LARGE SCALE GENOMIC DNA]</scope>
    <source>
        <strain evidence="5 6">CECT 7835</strain>
    </source>
</reference>
<dbReference type="NCBIfam" id="TIGR01549">
    <property type="entry name" value="HAD-SF-IA-v1"/>
    <property type="match status" value="1"/>
</dbReference>
<gene>
    <name evidence="5" type="ORF">CRV05_08900</name>
</gene>
<organism evidence="5 6">
    <name type="scientific">Halarcobacter bivalviorum</name>
    <dbReference type="NCBI Taxonomy" id="663364"/>
    <lineage>
        <taxon>Bacteria</taxon>
        <taxon>Pseudomonadati</taxon>
        <taxon>Campylobacterota</taxon>
        <taxon>Epsilonproteobacteria</taxon>
        <taxon>Campylobacterales</taxon>
        <taxon>Arcobacteraceae</taxon>
        <taxon>Halarcobacter</taxon>
    </lineage>
</organism>
<dbReference type="NCBIfam" id="TIGR01509">
    <property type="entry name" value="HAD-SF-IA-v3"/>
    <property type="match status" value="1"/>
</dbReference>
<dbReference type="Gene3D" id="1.10.150.240">
    <property type="entry name" value="Putative phosphatase, domain 2"/>
    <property type="match status" value="1"/>
</dbReference>
<dbReference type="AlphaFoldDB" id="A0AAX2A917"/>
<evidence type="ECO:0000256" key="4">
    <source>
        <dbReference type="ARBA" id="ARBA00013078"/>
    </source>
</evidence>
<dbReference type="SUPFAM" id="SSF56784">
    <property type="entry name" value="HAD-like"/>
    <property type="match status" value="1"/>
</dbReference>
<keyword evidence="6" id="KW-1185">Reference proteome</keyword>